<gene>
    <name evidence="1" type="ORF">C4B59_16205</name>
</gene>
<comment type="caution">
    <text evidence="1">The sequence shown here is derived from an EMBL/GenBank/DDBJ whole genome shotgun (WGS) entry which is preliminary data.</text>
</comment>
<organism evidence="1 2">
    <name type="scientific">Candidatus Methanogaster sp</name>
    <dbReference type="NCBI Taxonomy" id="3386292"/>
    <lineage>
        <taxon>Archaea</taxon>
        <taxon>Methanobacteriati</taxon>
        <taxon>Methanobacteriota</taxon>
        <taxon>Stenosarchaea group</taxon>
        <taxon>Methanomicrobia</taxon>
        <taxon>Methanosarcinales</taxon>
        <taxon>ANME-2 cluster</taxon>
        <taxon>Candidatus Methanogasteraceae</taxon>
        <taxon>Candidatus Methanogaster</taxon>
    </lineage>
</organism>
<proteinExistence type="predicted"/>
<dbReference type="Proteomes" id="UP000248329">
    <property type="component" value="Unassembled WGS sequence"/>
</dbReference>
<evidence type="ECO:0000313" key="1">
    <source>
        <dbReference type="EMBL" id="PXF56901.1"/>
    </source>
</evidence>
<accession>A0AC61KYB9</accession>
<reference evidence="1" key="1">
    <citation type="submission" date="2018-01" db="EMBL/GenBank/DDBJ databases">
        <authorList>
            <person name="Krukenberg V."/>
        </authorList>
    </citation>
    <scope>NUCLEOTIDE SEQUENCE</scope>
    <source>
        <strain evidence="1">E20ANME2</strain>
    </source>
</reference>
<name>A0AC61KYB9_9EURY</name>
<protein>
    <submittedName>
        <fullName evidence="1">Uncharacterized protein</fullName>
    </submittedName>
</protein>
<sequence length="80" mass="8680">MFALWGDWVIIHKISGIRNMGVVDAVLGSAPTAQTLAKNTSDHADRCVLAIASQSHGPVGLEIRGILVRVHEASYCFLFF</sequence>
<dbReference type="EMBL" id="PQXF01000079">
    <property type="protein sequence ID" value="PXF56901.1"/>
    <property type="molecule type" value="Genomic_DNA"/>
</dbReference>
<evidence type="ECO:0000313" key="2">
    <source>
        <dbReference type="Proteomes" id="UP000248329"/>
    </source>
</evidence>